<organism evidence="4 5">
    <name type="scientific">Alteriqipengyuania lutimaris</name>
    <dbReference type="NCBI Taxonomy" id="1538146"/>
    <lineage>
        <taxon>Bacteria</taxon>
        <taxon>Pseudomonadati</taxon>
        <taxon>Pseudomonadota</taxon>
        <taxon>Alphaproteobacteria</taxon>
        <taxon>Sphingomonadales</taxon>
        <taxon>Erythrobacteraceae</taxon>
        <taxon>Alteriqipengyuania</taxon>
    </lineage>
</organism>
<dbReference type="PANTHER" id="PTHR36698">
    <property type="entry name" value="BLL5892 PROTEIN"/>
    <property type="match status" value="1"/>
</dbReference>
<proteinExistence type="predicted"/>
<keyword evidence="2" id="KW-1133">Transmembrane helix</keyword>
<dbReference type="PANTHER" id="PTHR36698:SF2">
    <property type="entry name" value="MCE_MLAD DOMAIN-CONTAINING PROTEIN"/>
    <property type="match status" value="1"/>
</dbReference>
<evidence type="ECO:0000259" key="3">
    <source>
        <dbReference type="Pfam" id="PF02470"/>
    </source>
</evidence>
<comment type="caution">
    <text evidence="4">The sequence shown here is derived from an EMBL/GenBank/DDBJ whole genome shotgun (WGS) entry which is preliminary data.</text>
</comment>
<protein>
    <submittedName>
        <fullName evidence="4">MCE family protein</fullName>
    </submittedName>
</protein>
<feature type="transmembrane region" description="Helical" evidence="2">
    <location>
        <begin position="6"/>
        <end position="29"/>
    </location>
</feature>
<evidence type="ECO:0000313" key="4">
    <source>
        <dbReference type="EMBL" id="RDS77502.1"/>
    </source>
</evidence>
<dbReference type="Pfam" id="PF02470">
    <property type="entry name" value="MlaD"/>
    <property type="match status" value="1"/>
</dbReference>
<dbReference type="InterPro" id="IPR003399">
    <property type="entry name" value="Mce/MlaD"/>
</dbReference>
<feature type="region of interest" description="Disordered" evidence="1">
    <location>
        <begin position="296"/>
        <end position="317"/>
    </location>
</feature>
<keyword evidence="2" id="KW-0812">Transmembrane</keyword>
<sequence>METRANHVWVGAVTLVLLAALALFIVWIARLGENDRKEYDIFFKQSVSGLADGSQVSFAGVPVGQVREISLWETDPGFVRVRIAVQDDVPVLVGTTATVQSSFTGVSTILLDGARKGRPPIDCETTACPEGVPVIPPKAGGFGEILANAPLLLERLATLTERLTMLLSDDNQQQLAGILRNTNAISAEVADASPQLQGALAEMQITLREASEALDAFEKTTQSTNDLINREGESIADELRATLQKANRSADALTATLEQAQPAVRTLNTETLPAATTTFEDLEATSRSLRELTQRLEDKGATDLLSSPKLPDYEPED</sequence>
<evidence type="ECO:0000256" key="2">
    <source>
        <dbReference type="SAM" id="Phobius"/>
    </source>
</evidence>
<dbReference type="EMBL" id="QRBB01000001">
    <property type="protein sequence ID" value="RDS77502.1"/>
    <property type="molecule type" value="Genomic_DNA"/>
</dbReference>
<evidence type="ECO:0000313" key="5">
    <source>
        <dbReference type="Proteomes" id="UP000254101"/>
    </source>
</evidence>
<accession>A0A395LKM5</accession>
<gene>
    <name evidence="4" type="ORF">DL238_07725</name>
</gene>
<reference evidence="4 5" key="1">
    <citation type="submission" date="2018-07" db="EMBL/GenBank/DDBJ databases">
        <title>Erythrobacter nanhaiensis sp. nov., a novel member of the genus Erythrobacter isolated from the South China Sea.</title>
        <authorList>
            <person name="Chen X."/>
            <person name="Liu J."/>
        </authorList>
    </citation>
    <scope>NUCLEOTIDE SEQUENCE [LARGE SCALE GENOMIC DNA]</scope>
    <source>
        <strain evidence="4 5">S-5</strain>
    </source>
</reference>
<keyword evidence="2" id="KW-0472">Membrane</keyword>
<dbReference type="OrthoDB" id="9808689at2"/>
<dbReference type="Proteomes" id="UP000254101">
    <property type="component" value="Unassembled WGS sequence"/>
</dbReference>
<evidence type="ECO:0000256" key="1">
    <source>
        <dbReference type="SAM" id="MobiDB-lite"/>
    </source>
</evidence>
<dbReference type="RefSeq" id="WP_115491723.1">
    <property type="nucleotide sequence ID" value="NZ_JACHWW010000001.1"/>
</dbReference>
<keyword evidence="5" id="KW-1185">Reference proteome</keyword>
<dbReference type="AlphaFoldDB" id="A0A395LKM5"/>
<feature type="domain" description="Mce/MlaD" evidence="3">
    <location>
        <begin position="43"/>
        <end position="102"/>
    </location>
</feature>
<name>A0A395LKM5_9SPHN</name>